<dbReference type="Pfam" id="PF10316">
    <property type="entry name" value="7TM_GPCR_Srbc"/>
    <property type="match status" value="2"/>
</dbReference>
<dbReference type="EMBL" id="GL379873">
    <property type="protein sequence ID" value="EGT58949.1"/>
    <property type="molecule type" value="Genomic_DNA"/>
</dbReference>
<dbReference type="eggNOG" id="ENOG502R2IJ">
    <property type="taxonomic scope" value="Eukaryota"/>
</dbReference>
<dbReference type="PANTHER" id="PTHR10664:SF2">
    <property type="entry name" value="SERPENTINE RECEPTOR, CLASS BC (CLASS B-LIKE)"/>
    <property type="match status" value="1"/>
</dbReference>
<dbReference type="OMA" id="IERIVMI"/>
<dbReference type="InterPro" id="IPR019420">
    <property type="entry name" value="7TM_GPCR_serpentine_rcpt_Srbc"/>
</dbReference>
<feature type="transmembrane region" description="Helical" evidence="1">
    <location>
        <begin position="12"/>
        <end position="33"/>
    </location>
</feature>
<evidence type="ECO:0000313" key="2">
    <source>
        <dbReference type="EMBL" id="EGT58949.1"/>
    </source>
</evidence>
<dbReference type="InParanoid" id="G0NEE3"/>
<name>G0NEE3_CAEBE</name>
<reference evidence="3" key="1">
    <citation type="submission" date="2011-07" db="EMBL/GenBank/DDBJ databases">
        <authorList>
            <consortium name="Caenorhabditis brenneri Sequencing and Analysis Consortium"/>
            <person name="Wilson R.K."/>
        </authorList>
    </citation>
    <scope>NUCLEOTIDE SEQUENCE [LARGE SCALE GENOMIC DNA]</scope>
    <source>
        <strain evidence="3">PB2801</strain>
    </source>
</reference>
<accession>G0NEE3</accession>
<protein>
    <submittedName>
        <fullName evidence="2">Uncharacterized protein</fullName>
    </submittedName>
</protein>
<keyword evidence="1" id="KW-0812">Transmembrane</keyword>
<keyword evidence="1" id="KW-0472">Membrane</keyword>
<keyword evidence="3" id="KW-1185">Reference proteome</keyword>
<evidence type="ECO:0000313" key="3">
    <source>
        <dbReference type="Proteomes" id="UP000008068"/>
    </source>
</evidence>
<dbReference type="OrthoDB" id="5868788at2759"/>
<feature type="transmembrane region" description="Helical" evidence="1">
    <location>
        <begin position="126"/>
        <end position="146"/>
    </location>
</feature>
<sequence length="215" mass="24092">MEDSIRMNTSAVTISIIGVVSSLFTCFMNIYLLKNNPKYDSKAKMGSKQNGLFRKKKEMVLFYYRFFLDVILGALVAAFLAFVILYSFFSEMLSNYQSLIFYLSLPASNVGAIRSIVTLSVAIERIVMIFAFTFVFAVMLCIKLFILNKSKDGVIELSRNIGPYGAVAKLFGCAIEACLVFQTLIRSKEQGTVEDSKSIGRRGKMKMTEFLKNAG</sequence>
<feature type="transmembrane region" description="Helical" evidence="1">
    <location>
        <begin position="62"/>
        <end position="87"/>
    </location>
</feature>
<organism evidence="3">
    <name type="scientific">Caenorhabditis brenneri</name>
    <name type="common">Nematode worm</name>
    <dbReference type="NCBI Taxonomy" id="135651"/>
    <lineage>
        <taxon>Eukaryota</taxon>
        <taxon>Metazoa</taxon>
        <taxon>Ecdysozoa</taxon>
        <taxon>Nematoda</taxon>
        <taxon>Chromadorea</taxon>
        <taxon>Rhabditida</taxon>
        <taxon>Rhabditina</taxon>
        <taxon>Rhabditomorpha</taxon>
        <taxon>Rhabditoidea</taxon>
        <taxon>Rhabditidae</taxon>
        <taxon>Peloderinae</taxon>
        <taxon>Caenorhabditis</taxon>
    </lineage>
</organism>
<keyword evidence="1" id="KW-1133">Transmembrane helix</keyword>
<feature type="transmembrane region" description="Helical" evidence="1">
    <location>
        <begin position="166"/>
        <end position="185"/>
    </location>
</feature>
<proteinExistence type="predicted"/>
<gene>
    <name evidence="2" type="ORF">CAEBREN_25394</name>
</gene>
<dbReference type="Proteomes" id="UP000008068">
    <property type="component" value="Unassembled WGS sequence"/>
</dbReference>
<feature type="transmembrane region" description="Helical" evidence="1">
    <location>
        <begin position="99"/>
        <end position="119"/>
    </location>
</feature>
<dbReference type="HOGENOM" id="CLU_059075_1_0_1"/>
<dbReference type="PANTHER" id="PTHR10664">
    <property type="entry name" value="SERPENTINE RECEPTOR-C.ELEGANS"/>
    <property type="match status" value="1"/>
</dbReference>
<dbReference type="AlphaFoldDB" id="G0NEE3"/>
<evidence type="ECO:0000256" key="1">
    <source>
        <dbReference type="SAM" id="Phobius"/>
    </source>
</evidence>